<dbReference type="GO" id="GO:0016540">
    <property type="term" value="P:protein autoprocessing"/>
    <property type="evidence" value="ECO:0007669"/>
    <property type="project" value="InterPro"/>
</dbReference>
<name>A0A383WKW5_TETOB</name>
<keyword evidence="1" id="KW-0732">Signal</keyword>
<dbReference type="SUPFAM" id="SSF57625">
    <property type="entry name" value="Invertebrate chitin-binding proteins"/>
    <property type="match status" value="1"/>
</dbReference>
<dbReference type="EMBL" id="FNXT01001304">
    <property type="protein sequence ID" value="SZX78110.1"/>
    <property type="molecule type" value="Genomic_DNA"/>
</dbReference>
<feature type="chain" id="PRO_5016938081" description="Hint domain-containing protein" evidence="1">
    <location>
        <begin position="23"/>
        <end position="574"/>
    </location>
</feature>
<evidence type="ECO:0000313" key="4">
    <source>
        <dbReference type="Proteomes" id="UP000256970"/>
    </source>
</evidence>
<dbReference type="AlphaFoldDB" id="A0A383WKW5"/>
<protein>
    <recommendedName>
        <fullName evidence="2">Hint domain-containing protein</fullName>
    </recommendedName>
</protein>
<dbReference type="CDD" id="cd00081">
    <property type="entry name" value="Hint"/>
    <property type="match status" value="1"/>
</dbReference>
<dbReference type="Proteomes" id="UP000256970">
    <property type="component" value="Unassembled WGS sequence"/>
</dbReference>
<gene>
    <name evidence="3" type="ORF">BQ4739_LOCUS18429</name>
</gene>
<evidence type="ECO:0000259" key="2">
    <source>
        <dbReference type="SMART" id="SM00306"/>
    </source>
</evidence>
<reference evidence="3 4" key="1">
    <citation type="submission" date="2016-10" db="EMBL/GenBank/DDBJ databases">
        <authorList>
            <person name="Cai Z."/>
        </authorList>
    </citation>
    <scope>NUCLEOTIDE SEQUENCE [LARGE SCALE GENOMIC DNA]</scope>
</reference>
<accession>A0A383WKW5</accession>
<keyword evidence="4" id="KW-1185">Reference proteome</keyword>
<feature type="signal peptide" evidence="1">
    <location>
        <begin position="1"/>
        <end position="22"/>
    </location>
</feature>
<dbReference type="PANTHER" id="PTHR46706:SF12">
    <property type="entry name" value="PROTEIN QUA-1-RELATED"/>
    <property type="match status" value="1"/>
</dbReference>
<dbReference type="InterPro" id="IPR036844">
    <property type="entry name" value="Hint_dom_sf"/>
</dbReference>
<organism evidence="3 4">
    <name type="scientific">Tetradesmus obliquus</name>
    <name type="common">Green alga</name>
    <name type="synonym">Acutodesmus obliquus</name>
    <dbReference type="NCBI Taxonomy" id="3088"/>
    <lineage>
        <taxon>Eukaryota</taxon>
        <taxon>Viridiplantae</taxon>
        <taxon>Chlorophyta</taxon>
        <taxon>core chlorophytes</taxon>
        <taxon>Chlorophyceae</taxon>
        <taxon>CS clade</taxon>
        <taxon>Sphaeropleales</taxon>
        <taxon>Scenedesmaceae</taxon>
        <taxon>Tetradesmus</taxon>
    </lineage>
</organism>
<evidence type="ECO:0000313" key="3">
    <source>
        <dbReference type="EMBL" id="SZX78110.1"/>
    </source>
</evidence>
<dbReference type="InterPro" id="IPR036508">
    <property type="entry name" value="Chitin-bd_dom_sf"/>
</dbReference>
<dbReference type="GO" id="GO:0008061">
    <property type="term" value="F:chitin binding"/>
    <property type="evidence" value="ECO:0007669"/>
    <property type="project" value="InterPro"/>
</dbReference>
<dbReference type="SUPFAM" id="SSF51294">
    <property type="entry name" value="Hedgehog/intein (Hint) domain"/>
    <property type="match status" value="1"/>
</dbReference>
<dbReference type="InterPro" id="IPR003587">
    <property type="entry name" value="Hint_dom_N"/>
</dbReference>
<dbReference type="PANTHER" id="PTHR46706">
    <property type="entry name" value="PROTEIN QUA-1-RELATED"/>
    <property type="match status" value="1"/>
</dbReference>
<proteinExistence type="predicted"/>
<evidence type="ECO:0000256" key="1">
    <source>
        <dbReference type="SAM" id="SignalP"/>
    </source>
</evidence>
<dbReference type="InterPro" id="IPR001767">
    <property type="entry name" value="Hedgehog_Hint"/>
</dbReference>
<feature type="domain" description="Hint" evidence="2">
    <location>
        <begin position="364"/>
        <end position="474"/>
    </location>
</feature>
<dbReference type="STRING" id="3088.A0A383WKW5"/>
<dbReference type="Pfam" id="PF01079">
    <property type="entry name" value="Hint"/>
    <property type="match status" value="1"/>
</dbReference>
<sequence>MARTTTSPLAVLLCVAVAFCLAAEVASLTIPCKKELNGLYPDLDNLNFNTFASCVAGKVVGATRTCPKGRRFSFMWQRCIPKKFLVAFDERKLAGAARSADGSIQAVTCVESGPEDGDDAGVYYKTCGPIKAKGICDKGQKWMAGAGCVDSLGADSGNAYEGYKRLPDLDFKANLVTCDIVDTIIKAVEKAPSTKFVMKLKDDKSRSSEFAFEVLARDRGGVTTGLTKTAYLSIAAETNIKSLDVEGDTMPGFYLGYIMRPQATLPDGDVLGNKNCKFVVTEPAMMRRMKKLDIQLPSSALSPVVPAAVTPEGCTATGVVTGLTCAGGAFCTWWTAGACAAGAVALCAAGVLSTANCIDSNSGGGCFPAGAMLQLPGGISKRMDQLVLGDKLQTMSAAGATTYSDVYLFGHDDPHSYERFVALQLSTNKLLLTHGHYIPTATGPACSIANPAACTRLMKRAADVQLGDLVWSVNATSVQFGLDVVKDKSEEVHRGLYNPFTLSGDLVVNGVLASAHSDWFLDPVMPQSHVSHIPAIYQTVMAPMRAAYYVGGPNAVKYLDANLKVVEMASKMSL</sequence>
<dbReference type="SMART" id="SM00306">
    <property type="entry name" value="HintN"/>
    <property type="match status" value="1"/>
</dbReference>
<dbReference type="Gene3D" id="2.170.16.10">
    <property type="entry name" value="Hedgehog/Intein (Hint) domain"/>
    <property type="match status" value="1"/>
</dbReference>
<dbReference type="InterPro" id="IPR052140">
    <property type="entry name" value="Dev_Signal_Hedgehog-like"/>
</dbReference>